<dbReference type="GO" id="GO:0044384">
    <property type="term" value="C:host outer membrane"/>
    <property type="evidence" value="ECO:0007669"/>
    <property type="project" value="InterPro"/>
</dbReference>
<dbReference type="EMBL" id="VZQZ01000011">
    <property type="protein sequence ID" value="KAB0663779.1"/>
    <property type="molecule type" value="Genomic_DNA"/>
</dbReference>
<evidence type="ECO:0000256" key="1">
    <source>
        <dbReference type="SAM" id="SignalP"/>
    </source>
</evidence>
<keyword evidence="3" id="KW-1185">Reference proteome</keyword>
<dbReference type="PROSITE" id="PS00695">
    <property type="entry name" value="ENT_VIR_OMP_2"/>
    <property type="match status" value="1"/>
</dbReference>
<reference evidence="2 3" key="1">
    <citation type="submission" date="2019-09" db="EMBL/GenBank/DDBJ databases">
        <title>Geobacter sp. Red96, a novel strain isolated from paddy soil.</title>
        <authorList>
            <person name="Xu Z."/>
            <person name="Masuda Y."/>
            <person name="Itoh H."/>
            <person name="Senoo K."/>
        </authorList>
    </citation>
    <scope>NUCLEOTIDE SEQUENCE [LARGE SCALE GENOMIC DNA]</scope>
    <source>
        <strain evidence="2 3">Red96</strain>
    </source>
</reference>
<dbReference type="RefSeq" id="WP_151129474.1">
    <property type="nucleotide sequence ID" value="NZ_VZQZ01000011.1"/>
</dbReference>
<evidence type="ECO:0000313" key="3">
    <source>
        <dbReference type="Proteomes" id="UP000420562"/>
    </source>
</evidence>
<proteinExistence type="predicted"/>
<comment type="caution">
    <text evidence="2">The sequence shown here is derived from an EMBL/GenBank/DDBJ whole genome shotgun (WGS) entry which is preliminary data.</text>
</comment>
<feature type="chain" id="PRO_5029577048" evidence="1">
    <location>
        <begin position="23"/>
        <end position="321"/>
    </location>
</feature>
<dbReference type="InterPro" id="IPR000758">
    <property type="entry name" value="Enterovir_OMP"/>
</dbReference>
<accession>A0A7J4ZML7</accession>
<sequence>MRYIICAVMLFMLTLQAHPAPAGELSLLGGYGVTNNPTEKAFAWQVQYMEGLGNYFAYSLSYLNQGHFISHHRDGNAANLWVRTNLLDRQLSLGAGVGAVFYYDTKLSANAPPRDLHGWGGMANVAATWYTKSRWFYQIQGYWIKGDKSFDSLSALAGIGYQLDAPPTEGPDVKGTHLSERTTDNELTAFGGETVVNIPGDGHSRAIALEYRRGLWRFIEWTAGALYEGRSSLIDRYGLTTQLWLAKPFLHDRIALGIGLGPYFAIDRRVDAKQVRVPFIFSTTGSYRISQDWLIRATWDRVITRYDRDTDIFLGGIGYRF</sequence>
<keyword evidence="1" id="KW-0732">Signal</keyword>
<evidence type="ECO:0000313" key="2">
    <source>
        <dbReference type="EMBL" id="KAB0663779.1"/>
    </source>
</evidence>
<name>A0A7J4ZML7_9BACT</name>
<organism evidence="2 3">
    <name type="scientific">Oryzomonas japonica</name>
    <dbReference type="NCBI Taxonomy" id="2603858"/>
    <lineage>
        <taxon>Bacteria</taxon>
        <taxon>Pseudomonadati</taxon>
        <taxon>Thermodesulfobacteriota</taxon>
        <taxon>Desulfuromonadia</taxon>
        <taxon>Geobacterales</taxon>
        <taxon>Geobacteraceae</taxon>
        <taxon>Oryzomonas</taxon>
    </lineage>
</organism>
<dbReference type="Proteomes" id="UP000420562">
    <property type="component" value="Unassembled WGS sequence"/>
</dbReference>
<gene>
    <name evidence="2" type="ORF">F6V25_15205</name>
</gene>
<dbReference type="AlphaFoldDB" id="A0A7J4ZML7"/>
<protein>
    <submittedName>
        <fullName evidence="2">Uncharacterized protein</fullName>
    </submittedName>
</protein>
<feature type="signal peptide" evidence="1">
    <location>
        <begin position="1"/>
        <end position="22"/>
    </location>
</feature>